<evidence type="ECO:0000313" key="4">
    <source>
        <dbReference type="EMBL" id="KAJ3261480.1"/>
    </source>
</evidence>
<reference evidence="4" key="1">
    <citation type="submission" date="2020-05" db="EMBL/GenBank/DDBJ databases">
        <title>Phylogenomic resolution of chytrid fungi.</title>
        <authorList>
            <person name="Stajich J.E."/>
            <person name="Amses K."/>
            <person name="Simmons R."/>
            <person name="Seto K."/>
            <person name="Myers J."/>
            <person name="Bonds A."/>
            <person name="Quandt C.A."/>
            <person name="Barry K."/>
            <person name="Liu P."/>
            <person name="Grigoriev I."/>
            <person name="Longcore J.E."/>
            <person name="James T.Y."/>
        </authorList>
    </citation>
    <scope>NUCLEOTIDE SEQUENCE</scope>
    <source>
        <strain evidence="4">PLAUS21</strain>
    </source>
</reference>
<protein>
    <recommendedName>
        <fullName evidence="3">GH16 domain-containing protein</fullName>
    </recommendedName>
</protein>
<keyword evidence="5" id="KW-1185">Reference proteome</keyword>
<gene>
    <name evidence="4" type="ORF">HK103_005315</name>
</gene>
<evidence type="ECO:0000259" key="3">
    <source>
        <dbReference type="PROSITE" id="PS51762"/>
    </source>
</evidence>
<dbReference type="PROSITE" id="PS51762">
    <property type="entry name" value="GH16_2"/>
    <property type="match status" value="1"/>
</dbReference>
<dbReference type="Proteomes" id="UP001210925">
    <property type="component" value="Unassembled WGS sequence"/>
</dbReference>
<feature type="chain" id="PRO_5042096654" description="GH16 domain-containing protein" evidence="2">
    <location>
        <begin position="20"/>
        <end position="349"/>
    </location>
</feature>
<accession>A0AAD5UQA7</accession>
<dbReference type="PANTHER" id="PTHR10963:SF55">
    <property type="entry name" value="GLYCOSIDE HYDROLASE FAMILY 16 PROTEIN"/>
    <property type="match status" value="1"/>
</dbReference>
<dbReference type="SUPFAM" id="SSF49899">
    <property type="entry name" value="Concanavalin A-like lectins/glucanases"/>
    <property type="match status" value="1"/>
</dbReference>
<proteinExistence type="inferred from homology"/>
<dbReference type="InterPro" id="IPR013320">
    <property type="entry name" value="ConA-like_dom_sf"/>
</dbReference>
<feature type="domain" description="GH16" evidence="3">
    <location>
        <begin position="16"/>
        <end position="349"/>
    </location>
</feature>
<comment type="similarity">
    <text evidence="1">Belongs to the glycosyl hydrolase 16 family.</text>
</comment>
<sequence>MSVSVAPTMLSLIFSVARATNYCPAFTDDFNDILDTKVWQHDITFASLAGSGNWEFQYYTNNRTNSFVEDGVLYIKPTLTADRIGLDTMLNGGTLDLWSEGCTNNAFFGCVRQSNGRDIINPIQSAFIKTKNTVSMKYGKLEVRARMPIGDWKWPAIWMMPTDNKYGIWPVSGEIDLLEGRGNVASYPYGGVNQFGSTLHWGTDYRNNRFPLTHNTFTLKNGTFADDFHVFGLIWNATNIITYVDDVSNVVLNANIVNLWNQGNFGNMNNPWPKSHPNAPFDQEFYLILNVAVGGMSDYFPSDSTRPWTRTSQTGALDFWNARDQWQPTWPNDNTGAMAIDWVKIYKEC</sequence>
<dbReference type="AlphaFoldDB" id="A0AAD5UQA7"/>
<dbReference type="InterPro" id="IPR000757">
    <property type="entry name" value="Beta-glucanase-like"/>
</dbReference>
<dbReference type="GO" id="GO:0004553">
    <property type="term" value="F:hydrolase activity, hydrolyzing O-glycosyl compounds"/>
    <property type="evidence" value="ECO:0007669"/>
    <property type="project" value="InterPro"/>
</dbReference>
<dbReference type="Pfam" id="PF00722">
    <property type="entry name" value="Glyco_hydro_16"/>
    <property type="match status" value="1"/>
</dbReference>
<name>A0AAD5UQA7_9FUNG</name>
<organism evidence="4 5">
    <name type="scientific">Boothiomyces macroporosus</name>
    <dbReference type="NCBI Taxonomy" id="261099"/>
    <lineage>
        <taxon>Eukaryota</taxon>
        <taxon>Fungi</taxon>
        <taxon>Fungi incertae sedis</taxon>
        <taxon>Chytridiomycota</taxon>
        <taxon>Chytridiomycota incertae sedis</taxon>
        <taxon>Chytridiomycetes</taxon>
        <taxon>Rhizophydiales</taxon>
        <taxon>Terramycetaceae</taxon>
        <taxon>Boothiomyces</taxon>
    </lineage>
</organism>
<evidence type="ECO:0000256" key="1">
    <source>
        <dbReference type="ARBA" id="ARBA00006865"/>
    </source>
</evidence>
<feature type="signal peptide" evidence="2">
    <location>
        <begin position="1"/>
        <end position="19"/>
    </location>
</feature>
<evidence type="ECO:0000313" key="5">
    <source>
        <dbReference type="Proteomes" id="UP001210925"/>
    </source>
</evidence>
<dbReference type="Gene3D" id="2.60.120.200">
    <property type="match status" value="1"/>
</dbReference>
<comment type="caution">
    <text evidence="4">The sequence shown here is derived from an EMBL/GenBank/DDBJ whole genome shotgun (WGS) entry which is preliminary data.</text>
</comment>
<keyword evidence="2" id="KW-0732">Signal</keyword>
<dbReference type="EMBL" id="JADGKB010000005">
    <property type="protein sequence ID" value="KAJ3261480.1"/>
    <property type="molecule type" value="Genomic_DNA"/>
</dbReference>
<dbReference type="InterPro" id="IPR050546">
    <property type="entry name" value="Glycosyl_Hydrlase_16"/>
</dbReference>
<dbReference type="PANTHER" id="PTHR10963">
    <property type="entry name" value="GLYCOSYL HYDROLASE-RELATED"/>
    <property type="match status" value="1"/>
</dbReference>
<dbReference type="GO" id="GO:0005975">
    <property type="term" value="P:carbohydrate metabolic process"/>
    <property type="evidence" value="ECO:0007669"/>
    <property type="project" value="InterPro"/>
</dbReference>
<evidence type="ECO:0000256" key="2">
    <source>
        <dbReference type="SAM" id="SignalP"/>
    </source>
</evidence>